<evidence type="ECO:0000256" key="1">
    <source>
        <dbReference type="ARBA" id="ARBA00022603"/>
    </source>
</evidence>
<evidence type="ECO:0000256" key="3">
    <source>
        <dbReference type="SAM" id="MobiDB-lite"/>
    </source>
</evidence>
<accession>A0A1H9T0H3</accession>
<dbReference type="InterPro" id="IPR029063">
    <property type="entry name" value="SAM-dependent_MTases_sf"/>
</dbReference>
<dbReference type="InterPro" id="IPR051128">
    <property type="entry name" value="EgtD_Methyltrsf_superfamily"/>
</dbReference>
<keyword evidence="2 5" id="KW-0808">Transferase</keyword>
<dbReference type="AlphaFoldDB" id="A0A1H9T0H3"/>
<name>A0A1H9T0H3_9PSEU</name>
<dbReference type="RefSeq" id="WP_143073474.1">
    <property type="nucleotide sequence ID" value="NZ_FOGI01000006.1"/>
</dbReference>
<evidence type="ECO:0000313" key="6">
    <source>
        <dbReference type="Proteomes" id="UP000199051"/>
    </source>
</evidence>
<dbReference type="EMBL" id="FOGI01000006">
    <property type="protein sequence ID" value="SER90648.1"/>
    <property type="molecule type" value="Genomic_DNA"/>
</dbReference>
<dbReference type="PANTHER" id="PTHR43397:SF1">
    <property type="entry name" value="ERGOTHIONEINE BIOSYNTHESIS PROTEIN 1"/>
    <property type="match status" value="1"/>
</dbReference>
<evidence type="ECO:0000313" key="5">
    <source>
        <dbReference type="EMBL" id="SER90648.1"/>
    </source>
</evidence>
<dbReference type="InterPro" id="IPR019257">
    <property type="entry name" value="MeTrfase_dom"/>
</dbReference>
<keyword evidence="6" id="KW-1185">Reference proteome</keyword>
<feature type="compositionally biased region" description="Basic and acidic residues" evidence="3">
    <location>
        <begin position="376"/>
        <end position="388"/>
    </location>
</feature>
<protein>
    <submittedName>
        <fullName evidence="5">Uncharacterized conserved protein, contains predicted SAM-dependent methyltransferase domain</fullName>
    </submittedName>
</protein>
<proteinExistence type="predicted"/>
<dbReference type="GO" id="GO:0008168">
    <property type="term" value="F:methyltransferase activity"/>
    <property type="evidence" value="ECO:0007669"/>
    <property type="project" value="UniProtKB-KW"/>
</dbReference>
<sequence>MTASDERMVGDLARAIDESDFAWSLVLVGEDQRDKLAALTSDLRGKLSTTGDGKQITSGYAYWGIGPTIAWAHACTDPFYLVMKQSLDSFTRRWGRVRGKLGDGFHYVSFGVGTGHKDGLIVEHLLGRNPDMVYLPVDMSSEMLRLGTQESTHRVRLPGHRVVPVQVDFAIPQNLTELRGLVHRLVGDEPVLYSLLGNTLANFDDDTGLLTNLAALARPQDRFLLEVASTDAVSDELAQDAVEEYSRSRAYREFVTSALLHNTDLTINTDAVRFRGAVEGDRALRVKVIYQNQTGGDIQMMLPDRTRVPFPEGDTIRLYLTRKYLRKAQEEMVSAAGMRKVTATHSDFPAARSAQGFGMDLLLLAPGEAPAPPAEPGKRTRADEIWEN</sequence>
<dbReference type="GO" id="GO:0032259">
    <property type="term" value="P:methylation"/>
    <property type="evidence" value="ECO:0007669"/>
    <property type="project" value="UniProtKB-KW"/>
</dbReference>
<dbReference type="Gene3D" id="3.40.50.150">
    <property type="entry name" value="Vaccinia Virus protein VP39"/>
    <property type="match status" value="1"/>
</dbReference>
<dbReference type="STRING" id="155974.SAMN04487818_1067"/>
<feature type="domain" description="Histidine-specific methyltransferase SAM-dependent" evidence="4">
    <location>
        <begin position="54"/>
        <end position="342"/>
    </location>
</feature>
<dbReference type="Proteomes" id="UP000199051">
    <property type="component" value="Unassembled WGS sequence"/>
</dbReference>
<gene>
    <name evidence="5" type="ORF">SAMN04487818_1067</name>
</gene>
<keyword evidence="1 5" id="KW-0489">Methyltransferase</keyword>
<evidence type="ECO:0000256" key="2">
    <source>
        <dbReference type="ARBA" id="ARBA00022679"/>
    </source>
</evidence>
<evidence type="ECO:0000259" key="4">
    <source>
        <dbReference type="Pfam" id="PF10017"/>
    </source>
</evidence>
<organism evidence="5 6">
    <name type="scientific">Actinokineospora terrae</name>
    <dbReference type="NCBI Taxonomy" id="155974"/>
    <lineage>
        <taxon>Bacteria</taxon>
        <taxon>Bacillati</taxon>
        <taxon>Actinomycetota</taxon>
        <taxon>Actinomycetes</taxon>
        <taxon>Pseudonocardiales</taxon>
        <taxon>Pseudonocardiaceae</taxon>
        <taxon>Actinokineospora</taxon>
    </lineage>
</organism>
<reference evidence="6" key="1">
    <citation type="submission" date="2016-10" db="EMBL/GenBank/DDBJ databases">
        <authorList>
            <person name="Varghese N."/>
            <person name="Submissions S."/>
        </authorList>
    </citation>
    <scope>NUCLEOTIDE SEQUENCE [LARGE SCALE GENOMIC DNA]</scope>
    <source>
        <strain evidence="6">DSM 44260</strain>
    </source>
</reference>
<dbReference type="PANTHER" id="PTHR43397">
    <property type="entry name" value="ERGOTHIONEINE BIOSYNTHESIS PROTEIN 1"/>
    <property type="match status" value="1"/>
</dbReference>
<dbReference type="Pfam" id="PF10017">
    <property type="entry name" value="Methyltransf_33"/>
    <property type="match status" value="1"/>
</dbReference>
<feature type="region of interest" description="Disordered" evidence="3">
    <location>
        <begin position="367"/>
        <end position="388"/>
    </location>
</feature>